<dbReference type="PROSITE" id="PS51199">
    <property type="entry name" value="SF4_HELICASE"/>
    <property type="match status" value="1"/>
</dbReference>
<comment type="caution">
    <text evidence="3">The sequence shown here is derived from an EMBL/GenBank/DDBJ whole genome shotgun (WGS) entry which is preliminary data.</text>
</comment>
<dbReference type="InterPro" id="IPR027417">
    <property type="entry name" value="P-loop_NTPase"/>
</dbReference>
<dbReference type="SMART" id="SM00382">
    <property type="entry name" value="AAA"/>
    <property type="match status" value="1"/>
</dbReference>
<organism evidence="3 4">
    <name type="scientific">Nocardioides panacihumi</name>
    <dbReference type="NCBI Taxonomy" id="400774"/>
    <lineage>
        <taxon>Bacteria</taxon>
        <taxon>Bacillati</taxon>
        <taxon>Actinomycetota</taxon>
        <taxon>Actinomycetes</taxon>
        <taxon>Propionibacteriales</taxon>
        <taxon>Nocardioidaceae</taxon>
        <taxon>Nocardioides</taxon>
    </lineage>
</organism>
<name>A0ABN2QRR3_9ACTN</name>
<keyword evidence="4" id="KW-1185">Reference proteome</keyword>
<dbReference type="InterPro" id="IPR003593">
    <property type="entry name" value="AAA+_ATPase"/>
</dbReference>
<dbReference type="Pfam" id="PF03796">
    <property type="entry name" value="DnaB_C"/>
    <property type="match status" value="2"/>
</dbReference>
<reference evidence="3 4" key="1">
    <citation type="journal article" date="2019" name="Int. J. Syst. Evol. Microbiol.">
        <title>The Global Catalogue of Microorganisms (GCM) 10K type strain sequencing project: providing services to taxonomists for standard genome sequencing and annotation.</title>
        <authorList>
            <consortium name="The Broad Institute Genomics Platform"/>
            <consortium name="The Broad Institute Genome Sequencing Center for Infectious Disease"/>
            <person name="Wu L."/>
            <person name="Ma J."/>
        </authorList>
    </citation>
    <scope>NUCLEOTIDE SEQUENCE [LARGE SCALE GENOMIC DNA]</scope>
    <source>
        <strain evidence="3 4">JCM 15309</strain>
    </source>
</reference>
<dbReference type="Proteomes" id="UP001500571">
    <property type="component" value="Unassembled WGS sequence"/>
</dbReference>
<keyword evidence="1" id="KW-0639">Primosome</keyword>
<gene>
    <name evidence="3" type="ORF">GCM10009798_15240</name>
</gene>
<evidence type="ECO:0000313" key="4">
    <source>
        <dbReference type="Proteomes" id="UP001500571"/>
    </source>
</evidence>
<accession>A0ABN2QRR3</accession>
<protein>
    <recommendedName>
        <fullName evidence="2">SF4 helicase domain-containing protein</fullName>
    </recommendedName>
</protein>
<sequence>MADVDPELHSLADVLERVDERARLGAETDYVWPTGFGILDDVLDGGLRGGNLILLAGPQGQGKTTMALQIARNAAAAGQAVLYFCYEHDPEVLLGRLVSLEAGLLYQGQAPNQDRFRHLFEDPSPTPDGLVGRLQTLPTATEALQAVLGYQDHFHVHRSTGSATNIKVIAEAVEQVRRATGQSPLVIVDYLQKVKAQSALESERATEIVEDLKDLAIMHQVPVLAISASDKGGLLSGKRMRAHHLRGSTALAYECDVLLILNSKYDIVSRQHLVYAANAETFRQWVVLSIEKNRNGRAGLELEFRKHFDQNRFDPDGGLVREQLIDERLVLE</sequence>
<dbReference type="EMBL" id="BAAAPB010000001">
    <property type="protein sequence ID" value="GAA1956816.1"/>
    <property type="molecule type" value="Genomic_DNA"/>
</dbReference>
<feature type="domain" description="SF4 helicase" evidence="2">
    <location>
        <begin position="25"/>
        <end position="318"/>
    </location>
</feature>
<proteinExistence type="predicted"/>
<dbReference type="SUPFAM" id="SSF52540">
    <property type="entry name" value="P-loop containing nucleoside triphosphate hydrolases"/>
    <property type="match status" value="1"/>
</dbReference>
<dbReference type="PANTHER" id="PTHR30153:SF2">
    <property type="entry name" value="REPLICATIVE DNA HELICASE"/>
    <property type="match status" value="1"/>
</dbReference>
<dbReference type="RefSeq" id="WP_344044047.1">
    <property type="nucleotide sequence ID" value="NZ_BAAAPB010000001.1"/>
</dbReference>
<dbReference type="PANTHER" id="PTHR30153">
    <property type="entry name" value="REPLICATIVE DNA HELICASE DNAB"/>
    <property type="match status" value="1"/>
</dbReference>
<dbReference type="Gene3D" id="3.40.50.300">
    <property type="entry name" value="P-loop containing nucleotide triphosphate hydrolases"/>
    <property type="match status" value="1"/>
</dbReference>
<dbReference type="InterPro" id="IPR007694">
    <property type="entry name" value="DNA_helicase_DnaB-like_C"/>
</dbReference>
<evidence type="ECO:0000313" key="3">
    <source>
        <dbReference type="EMBL" id="GAA1956816.1"/>
    </source>
</evidence>
<evidence type="ECO:0000259" key="2">
    <source>
        <dbReference type="PROSITE" id="PS51199"/>
    </source>
</evidence>
<evidence type="ECO:0000256" key="1">
    <source>
        <dbReference type="ARBA" id="ARBA00022515"/>
    </source>
</evidence>